<dbReference type="VEuPathDB" id="FungiDB:FUN_021761"/>
<accession>A0A2N1P2W8</accession>
<dbReference type="VEuPathDB" id="FungiDB:RhiirA1_474673"/>
<comment type="caution">
    <text evidence="3">The sequence shown here is derived from an EMBL/GenBank/DDBJ whole genome shotgun (WGS) entry which is preliminary data.</text>
</comment>
<dbReference type="InterPro" id="IPR013761">
    <property type="entry name" value="SAM/pointed_sf"/>
</dbReference>
<dbReference type="GO" id="GO:0005524">
    <property type="term" value="F:ATP binding"/>
    <property type="evidence" value="ECO:0007669"/>
    <property type="project" value="InterPro"/>
</dbReference>
<dbReference type="InterPro" id="IPR000719">
    <property type="entry name" value="Prot_kinase_dom"/>
</dbReference>
<gene>
    <name evidence="3" type="ORF">RhiirC2_768085</name>
</gene>
<dbReference type="Pfam" id="PF07714">
    <property type="entry name" value="PK_Tyr_Ser-Thr"/>
    <property type="match status" value="1"/>
</dbReference>
<dbReference type="InterPro" id="IPR001245">
    <property type="entry name" value="Ser-Thr/Tyr_kinase_cat_dom"/>
</dbReference>
<dbReference type="InterPro" id="IPR011009">
    <property type="entry name" value="Kinase-like_dom_sf"/>
</dbReference>
<name>A0A2N1P2W8_9GLOM</name>
<dbReference type="PROSITE" id="PS50011">
    <property type="entry name" value="PROTEIN_KINASE_DOM"/>
    <property type="match status" value="1"/>
</dbReference>
<evidence type="ECO:0000313" key="4">
    <source>
        <dbReference type="Proteomes" id="UP000233469"/>
    </source>
</evidence>
<dbReference type="EMBL" id="LLXL01000014">
    <property type="protein sequence ID" value="PKK80459.1"/>
    <property type="molecule type" value="Genomic_DNA"/>
</dbReference>
<dbReference type="PRINTS" id="PR00109">
    <property type="entry name" value="TYRKINASE"/>
</dbReference>
<dbReference type="Proteomes" id="UP000233469">
    <property type="component" value="Unassembled WGS sequence"/>
</dbReference>
<dbReference type="VEuPathDB" id="FungiDB:RhiirA1_474802"/>
<sequence length="882" mass="102588">MELTKILNYDSFDPTPKLKSSPVPISFVSFNRNDPNCIHCGDKYVRTACKQYYCKKCLSYYLANITDNNLYLDVSVLTENLECGEHEISMTKEPQNIQECCRNCLGIFCFKQLLNNFVPFSSDNLYYNSLKNVIESEKNCRLCEKSLYQEIYNINHDYYYYDIKLCSNCYLISSECIESTLTKKPITILYLPWWLNINECNSCKTLLKFTSDCQKYCENCFTFYIGCRYCLTTNIIFGITNQSQCKKCKRVSSIIFDATKISTGNSDLDDFLDNSRLKIHNQLRLAEFTDKIKNIGNYFIPNELFFSIYKSLAEISMEWIPYSQFTNVKEIARGGFGIIYSATWLDGPINVNDRRRSSNETIILKRFKNSQDISKYFLNELKSNQYCYKMEHHIIRTYGFTRDPKFDDYILVMQYASGGDLHNWIQQNFTKITWNKRKLAILWQISEGLETIHNADYIHRDFHSGNILFDLSNNKKHQCQIGDLGLTQPANNTSNNEIYGVIPYIAPEIFKKSSFSKESDVYCMGMIMWELTTGCKPFSNVDHDINLVYRILDGERPEITEDTPECFANLMKRCWDSDPEKRPSITEVRKTLSIWYHTNRNIEPFNQAEIKRKELMNLKKLGPEFSGKPHPSAIYTSRPLSSFISKCSSNSNSSKNYISRELEFDLDFSSRTNTLGTKRKIEEININSHENSVAIYINDLTFECRIKFGLIRNCEKIIINKEEDLELDDDDLEIIRKQKISGRNFLKTAKEEFMQDGLKRGPATRLADFAKEYQTNIPSVVDQYDTTESKSLEDDRETDSFLDKVHKKKVSNEIRERKRKRKLQHELTAQDSSSVTSVSSCPLTSSCSEKNAEKLFEGGRQAKHSPDKCAVQECFYLLIKNL</sequence>
<dbReference type="VEuPathDB" id="FungiDB:RhiirFUN_003720"/>
<feature type="region of interest" description="Disordered" evidence="1">
    <location>
        <begin position="813"/>
        <end position="837"/>
    </location>
</feature>
<dbReference type="Gene3D" id="1.10.150.50">
    <property type="entry name" value="Transcription Factor, Ets-1"/>
    <property type="match status" value="1"/>
</dbReference>
<evidence type="ECO:0000313" key="3">
    <source>
        <dbReference type="EMBL" id="PKK80459.1"/>
    </source>
</evidence>
<evidence type="ECO:0000256" key="1">
    <source>
        <dbReference type="SAM" id="MobiDB-lite"/>
    </source>
</evidence>
<keyword evidence="3" id="KW-0808">Transferase</keyword>
<dbReference type="InterPro" id="IPR051681">
    <property type="entry name" value="Ser/Thr_Kinases-Pseudokinases"/>
</dbReference>
<dbReference type="GO" id="GO:0004674">
    <property type="term" value="F:protein serine/threonine kinase activity"/>
    <property type="evidence" value="ECO:0007669"/>
    <property type="project" value="TreeGrafter"/>
</dbReference>
<dbReference type="SUPFAM" id="SSF56112">
    <property type="entry name" value="Protein kinase-like (PK-like)"/>
    <property type="match status" value="1"/>
</dbReference>
<organism evidence="3 4">
    <name type="scientific">Rhizophagus irregularis</name>
    <dbReference type="NCBI Taxonomy" id="588596"/>
    <lineage>
        <taxon>Eukaryota</taxon>
        <taxon>Fungi</taxon>
        <taxon>Fungi incertae sedis</taxon>
        <taxon>Mucoromycota</taxon>
        <taxon>Glomeromycotina</taxon>
        <taxon>Glomeromycetes</taxon>
        <taxon>Glomerales</taxon>
        <taxon>Glomeraceae</taxon>
        <taxon>Rhizophagus</taxon>
    </lineage>
</organism>
<feature type="domain" description="Protein kinase" evidence="2">
    <location>
        <begin position="325"/>
        <end position="596"/>
    </location>
</feature>
<dbReference type="PANTHER" id="PTHR44329:SF289">
    <property type="entry name" value="SERINE_THREONINE-PROTEIN KINASE VIK"/>
    <property type="match status" value="1"/>
</dbReference>
<protein>
    <submittedName>
        <fullName evidence="3">Kinase-like protein</fullName>
    </submittedName>
</protein>
<keyword evidence="3" id="KW-0418">Kinase</keyword>
<dbReference type="Gene3D" id="1.10.510.10">
    <property type="entry name" value="Transferase(Phosphotransferase) domain 1"/>
    <property type="match status" value="1"/>
</dbReference>
<reference evidence="3 4" key="2">
    <citation type="submission" date="2017-10" db="EMBL/GenBank/DDBJ databases">
        <title>Extensive intraspecific genome diversity in a model arbuscular mycorrhizal fungus.</title>
        <authorList>
            <person name="Chen E.C.H."/>
            <person name="Morin E."/>
            <person name="Baudet D."/>
            <person name="Noel J."/>
            <person name="Ndikumana S."/>
            <person name="Charron P."/>
            <person name="St-Onge C."/>
            <person name="Giorgi J."/>
            <person name="Grigoriev I.V."/>
            <person name="Roux C."/>
            <person name="Martin F.M."/>
            <person name="Corradi N."/>
        </authorList>
    </citation>
    <scope>NUCLEOTIDE SEQUENCE [LARGE SCALE GENOMIC DNA]</scope>
    <source>
        <strain evidence="3 4">C2</strain>
    </source>
</reference>
<proteinExistence type="predicted"/>
<dbReference type="AlphaFoldDB" id="A0A2N1P2W8"/>
<dbReference type="PANTHER" id="PTHR44329">
    <property type="entry name" value="SERINE/THREONINE-PROTEIN KINASE TNNI3K-RELATED"/>
    <property type="match status" value="1"/>
</dbReference>
<evidence type="ECO:0000259" key="2">
    <source>
        <dbReference type="PROSITE" id="PS50011"/>
    </source>
</evidence>
<reference evidence="3 4" key="1">
    <citation type="submission" date="2016-04" db="EMBL/GenBank/DDBJ databases">
        <title>Genome analyses suggest a sexual origin of heterokaryosis in a supposedly ancient asexual fungus.</title>
        <authorList>
            <person name="Ropars J."/>
            <person name="Sedzielewska K."/>
            <person name="Noel J."/>
            <person name="Charron P."/>
            <person name="Farinelli L."/>
            <person name="Marton T."/>
            <person name="Kruger M."/>
            <person name="Pelin A."/>
            <person name="Brachmann A."/>
            <person name="Corradi N."/>
        </authorList>
    </citation>
    <scope>NUCLEOTIDE SEQUENCE [LARGE SCALE GENOMIC DNA]</scope>
    <source>
        <strain evidence="3 4">C2</strain>
    </source>
</reference>